<evidence type="ECO:0000313" key="3">
    <source>
        <dbReference type="Proteomes" id="UP000291084"/>
    </source>
</evidence>
<gene>
    <name evidence="2" type="primary">Vigan.05G162500</name>
    <name evidence="2" type="ORF">VIGAN_05162500</name>
</gene>
<feature type="non-terminal residue" evidence="2">
    <location>
        <position position="1"/>
    </location>
</feature>
<name>A0A0S3S5R3_PHAAN</name>
<proteinExistence type="predicted"/>
<dbReference type="AlphaFoldDB" id="A0A0S3S5R3"/>
<organism evidence="2 3">
    <name type="scientific">Vigna angularis var. angularis</name>
    <dbReference type="NCBI Taxonomy" id="157739"/>
    <lineage>
        <taxon>Eukaryota</taxon>
        <taxon>Viridiplantae</taxon>
        <taxon>Streptophyta</taxon>
        <taxon>Embryophyta</taxon>
        <taxon>Tracheophyta</taxon>
        <taxon>Spermatophyta</taxon>
        <taxon>Magnoliopsida</taxon>
        <taxon>eudicotyledons</taxon>
        <taxon>Gunneridae</taxon>
        <taxon>Pentapetalae</taxon>
        <taxon>rosids</taxon>
        <taxon>fabids</taxon>
        <taxon>Fabales</taxon>
        <taxon>Fabaceae</taxon>
        <taxon>Papilionoideae</taxon>
        <taxon>50 kb inversion clade</taxon>
        <taxon>NPAAA clade</taxon>
        <taxon>indigoferoid/millettioid clade</taxon>
        <taxon>Phaseoleae</taxon>
        <taxon>Vigna</taxon>
    </lineage>
</organism>
<keyword evidence="1" id="KW-1133">Transmembrane helix</keyword>
<accession>A0A0S3S5R3</accession>
<protein>
    <submittedName>
        <fullName evidence="2">Uncharacterized protein</fullName>
    </submittedName>
</protein>
<reference evidence="2 3" key="1">
    <citation type="journal article" date="2015" name="Sci. Rep.">
        <title>The power of single molecule real-time sequencing technology in the de novo assembly of a eukaryotic genome.</title>
        <authorList>
            <person name="Sakai H."/>
            <person name="Naito K."/>
            <person name="Ogiso-Tanaka E."/>
            <person name="Takahashi Y."/>
            <person name="Iseki K."/>
            <person name="Muto C."/>
            <person name="Satou K."/>
            <person name="Teruya K."/>
            <person name="Shiroma A."/>
            <person name="Shimoji M."/>
            <person name="Hirano T."/>
            <person name="Itoh T."/>
            <person name="Kaga A."/>
            <person name="Tomooka N."/>
        </authorList>
    </citation>
    <scope>NUCLEOTIDE SEQUENCE [LARGE SCALE GENOMIC DNA]</scope>
    <source>
        <strain evidence="3">cv. Shumari</strain>
    </source>
</reference>
<keyword evidence="1" id="KW-0812">Transmembrane</keyword>
<evidence type="ECO:0000313" key="2">
    <source>
        <dbReference type="EMBL" id="BAT88179.1"/>
    </source>
</evidence>
<feature type="transmembrane region" description="Helical" evidence="1">
    <location>
        <begin position="49"/>
        <end position="74"/>
    </location>
</feature>
<dbReference type="EMBL" id="AP015038">
    <property type="protein sequence ID" value="BAT88179.1"/>
    <property type="molecule type" value="Genomic_DNA"/>
</dbReference>
<sequence>CFVHSLICCFTKGSLVPYSGANQCEEVCVFFCCNWEVRLSSWREVVQRPYNQCVFCACCLVVLTRCMVGAISFAHLKKVKLSSYVYL</sequence>
<dbReference type="Proteomes" id="UP000291084">
    <property type="component" value="Chromosome 5"/>
</dbReference>
<keyword evidence="1" id="KW-0472">Membrane</keyword>
<evidence type="ECO:0000256" key="1">
    <source>
        <dbReference type="SAM" id="Phobius"/>
    </source>
</evidence>
<keyword evidence="3" id="KW-1185">Reference proteome</keyword>